<accession>A0AAV0B0I7</accession>
<comment type="caution">
    <text evidence="2">The sequence shown here is derived from an EMBL/GenBank/DDBJ whole genome shotgun (WGS) entry which is preliminary data.</text>
</comment>
<keyword evidence="3" id="KW-1185">Reference proteome</keyword>
<evidence type="ECO:0000256" key="1">
    <source>
        <dbReference type="SAM" id="MobiDB-lite"/>
    </source>
</evidence>
<protein>
    <submittedName>
        <fullName evidence="2">Uncharacterized protein</fullName>
    </submittedName>
</protein>
<sequence length="162" mass="18116">MRDSYSLYIVVAVVYQQTDDYQYYCYSSIDTFKASELDFDQHQAPAFTNTTARTAQEDEQQLSKGPKVTQDVEFDGRLLDIHRSDKSPPIKPLATNSNKKTSKPLASKSPTFKPYGISASLTSSNDNIDNDNNNIDDFNSTSNISSTLNSHPTLQSLSLMKQ</sequence>
<name>A0AAV0B0I7_PHAPC</name>
<dbReference type="EMBL" id="CALTRL010002698">
    <property type="protein sequence ID" value="CAH7676463.1"/>
    <property type="molecule type" value="Genomic_DNA"/>
</dbReference>
<reference evidence="2" key="1">
    <citation type="submission" date="2022-06" db="EMBL/GenBank/DDBJ databases">
        <authorList>
            <consortium name="SYNGENTA / RWTH Aachen University"/>
        </authorList>
    </citation>
    <scope>NUCLEOTIDE SEQUENCE</scope>
</reference>
<organism evidence="2 3">
    <name type="scientific">Phakopsora pachyrhizi</name>
    <name type="common">Asian soybean rust disease fungus</name>
    <dbReference type="NCBI Taxonomy" id="170000"/>
    <lineage>
        <taxon>Eukaryota</taxon>
        <taxon>Fungi</taxon>
        <taxon>Dikarya</taxon>
        <taxon>Basidiomycota</taxon>
        <taxon>Pucciniomycotina</taxon>
        <taxon>Pucciniomycetes</taxon>
        <taxon>Pucciniales</taxon>
        <taxon>Phakopsoraceae</taxon>
        <taxon>Phakopsora</taxon>
    </lineage>
</organism>
<gene>
    <name evidence="2" type="ORF">PPACK8108_LOCUS11606</name>
</gene>
<proteinExistence type="predicted"/>
<evidence type="ECO:0000313" key="2">
    <source>
        <dbReference type="EMBL" id="CAH7676463.1"/>
    </source>
</evidence>
<dbReference type="Proteomes" id="UP001153365">
    <property type="component" value="Unassembled WGS sequence"/>
</dbReference>
<feature type="region of interest" description="Disordered" evidence="1">
    <location>
        <begin position="79"/>
        <end position="111"/>
    </location>
</feature>
<dbReference type="AlphaFoldDB" id="A0AAV0B0I7"/>
<evidence type="ECO:0000313" key="3">
    <source>
        <dbReference type="Proteomes" id="UP001153365"/>
    </source>
</evidence>
<feature type="compositionally biased region" description="Basic and acidic residues" evidence="1">
    <location>
        <begin position="79"/>
        <end position="88"/>
    </location>
</feature>